<proteinExistence type="predicted"/>
<protein>
    <submittedName>
        <fullName evidence="2">Uncharacterized protein</fullName>
    </submittedName>
</protein>
<sequence length="301" mass="33979">MSIAITGSSDGLTLGEGVPLPPGEESEALRLQAVLAGRRLQSEHPDGQGGTWQTEWMEHDDKLFFEGPSESTSLTLFLILLRTVDVLGERFSQRGDYQTLAAEETAVSMTQSVNLLQGMSWLYPLLSIVDRASADFRLRLLVLRVLVHRAELLQPVLMGKNVEVFRFVVSMLLDPRFCAEKRFHYLVSTLLVPKLGQEEMEGPQLPRDCVMDAERLLHQLQVTCPHKMTYWQRAHLAILRLFASHYLSRKRTFRLEDITVVLLRQLTAKNKEIAIVLQQSSVLGMGLGGLRQLVIFLEPCA</sequence>
<gene>
    <name evidence="2" type="ORF">AK812_SmicGene586</name>
</gene>
<accession>A0A1Q9F679</accession>
<name>A0A1Q9F679_SYMMI</name>
<comment type="caution">
    <text evidence="2">The sequence shown here is derived from an EMBL/GenBank/DDBJ whole genome shotgun (WGS) entry which is preliminary data.</text>
</comment>
<evidence type="ECO:0000256" key="1">
    <source>
        <dbReference type="SAM" id="MobiDB-lite"/>
    </source>
</evidence>
<evidence type="ECO:0000313" key="2">
    <source>
        <dbReference type="EMBL" id="OLQ15193.1"/>
    </source>
</evidence>
<dbReference type="EMBL" id="LSRX01000006">
    <property type="protein sequence ID" value="OLQ15193.1"/>
    <property type="molecule type" value="Genomic_DNA"/>
</dbReference>
<feature type="region of interest" description="Disordered" evidence="1">
    <location>
        <begin position="1"/>
        <end position="23"/>
    </location>
</feature>
<organism evidence="2 3">
    <name type="scientific">Symbiodinium microadriaticum</name>
    <name type="common">Dinoflagellate</name>
    <name type="synonym">Zooxanthella microadriatica</name>
    <dbReference type="NCBI Taxonomy" id="2951"/>
    <lineage>
        <taxon>Eukaryota</taxon>
        <taxon>Sar</taxon>
        <taxon>Alveolata</taxon>
        <taxon>Dinophyceae</taxon>
        <taxon>Suessiales</taxon>
        <taxon>Symbiodiniaceae</taxon>
        <taxon>Symbiodinium</taxon>
    </lineage>
</organism>
<evidence type="ECO:0000313" key="3">
    <source>
        <dbReference type="Proteomes" id="UP000186817"/>
    </source>
</evidence>
<reference evidence="2 3" key="1">
    <citation type="submission" date="2016-02" db="EMBL/GenBank/DDBJ databases">
        <title>Genome analysis of coral dinoflagellate symbionts highlights evolutionary adaptations to a symbiotic lifestyle.</title>
        <authorList>
            <person name="Aranda M."/>
            <person name="Li Y."/>
            <person name="Liew Y.J."/>
            <person name="Baumgarten S."/>
            <person name="Simakov O."/>
            <person name="Wilson M."/>
            <person name="Piel J."/>
            <person name="Ashoor H."/>
            <person name="Bougouffa S."/>
            <person name="Bajic V.B."/>
            <person name="Ryu T."/>
            <person name="Ravasi T."/>
            <person name="Bayer T."/>
            <person name="Micklem G."/>
            <person name="Kim H."/>
            <person name="Bhak J."/>
            <person name="Lajeunesse T.C."/>
            <person name="Voolstra C.R."/>
        </authorList>
    </citation>
    <scope>NUCLEOTIDE SEQUENCE [LARGE SCALE GENOMIC DNA]</scope>
    <source>
        <strain evidence="2 3">CCMP2467</strain>
    </source>
</reference>
<feature type="compositionally biased region" description="Polar residues" evidence="1">
    <location>
        <begin position="1"/>
        <end position="11"/>
    </location>
</feature>
<keyword evidence="3" id="KW-1185">Reference proteome</keyword>
<dbReference type="AlphaFoldDB" id="A0A1Q9F679"/>
<dbReference type="OrthoDB" id="452918at2759"/>
<dbReference type="Proteomes" id="UP000186817">
    <property type="component" value="Unassembled WGS sequence"/>
</dbReference>